<evidence type="ECO:0000259" key="2">
    <source>
        <dbReference type="PROSITE" id="PS50003"/>
    </source>
</evidence>
<dbReference type="AlphaFoldDB" id="A0A1V6SYS5"/>
<gene>
    <name evidence="3" type="ORF">PENSTE_c016G09789</name>
</gene>
<feature type="compositionally biased region" description="Polar residues" evidence="1">
    <location>
        <begin position="551"/>
        <end position="561"/>
    </location>
</feature>
<feature type="region of interest" description="Disordered" evidence="1">
    <location>
        <begin position="543"/>
        <end position="562"/>
    </location>
</feature>
<feature type="region of interest" description="Disordered" evidence="1">
    <location>
        <begin position="458"/>
        <end position="521"/>
    </location>
</feature>
<proteinExistence type="predicted"/>
<dbReference type="STRING" id="303698.A0A1V6SYS5"/>
<dbReference type="InterPro" id="IPR011993">
    <property type="entry name" value="PH-like_dom_sf"/>
</dbReference>
<feature type="region of interest" description="Disordered" evidence="1">
    <location>
        <begin position="879"/>
        <end position="1000"/>
    </location>
</feature>
<dbReference type="EMBL" id="MLKD01000016">
    <property type="protein sequence ID" value="OQE19031.1"/>
    <property type="molecule type" value="Genomic_DNA"/>
</dbReference>
<feature type="region of interest" description="Disordered" evidence="1">
    <location>
        <begin position="1149"/>
        <end position="1179"/>
    </location>
</feature>
<sequence>MGRSRVLSFISAFGGPKNNDSGKDSRKSSSNVTPVQTPPRWQTPSPDTPSPPSELSPVNGSTSRGEGIGSRPASMIFTRNPPYMTQAEDTPPELSPIFTYLNIHTNKVYQEGYFLKLNDQDNLGRPCADRQWMECYAQLVGTVLSLWEASALDAAAGADVPATFINLADASIKMIETLPIRNGAVQPLKNVLSLSSAGKNRYLLHFNSFHSMTHWTAAIRLAMFEHTSLYEAYTGSLIAAKGKTLPGIQGILAPSKFRHEDWARVRFGAGTPWRRCWFVINPPDEKEIQKARKAMKKSAYDRLSIPITGSISFYETKKTKKVTPIATVTHVYSAYAIYPQSKALIDQSTLVKMEGLVTLHAERKTAEGMVFVMPELHAAVSGLEMMLRFLFPTFDTFNLYGRPTRLVADTNHIKSIMFAFPKERRYGYLDVLDIVNLLQIPDSMNWNDAQWRRQLKEATQNRMSTGRSRTNSVNSSRPRYRTSISRTSDTPTDSPRRGFPGPESRPEFNHSTDAVIPGGPKNIEPLGYHSRVMSDITGMQTDRRPGHDITMGSSPDSSAQDLVQRDRAQALAGPIAEHGFEGERLPEESGHVGHFAEPPPRTPPSPVTNPPEFSHGPRSMPTNRPEATYAQTQANNRMSYATLDQLTSVGAMASVGGVAAALRNQNSDSSIGTDRQVQATSHPVQDQCVPSRNGPLAHSSSDEGLGVALPVRQNQATEQRPPTSGSDSTPSSRQSLQINAVKSVRRKPVPHRQPIGSAPLSPEPGEPSFDDLRHTLDEDALNRIAPHLPSPVSPTYTQEESMYDDASTVSPDYASTHDSIYSKKSVKSTKPRMGVMKTVGEPAKQDLVIGDARYAPDKPAEPSFDIPTVDFGPTMTYMPTTGRPNTGDTLRKASNQSDAERYRLSVPTNPLDRGHVRSPSQEDHHRPSVMWQPGMASGRPTTPGGGLTPEQFVQQRAAGAPSPPIHSHHRSASNSNTPPPQRPVSGDWTQQARPSSRMTAYQDLNYRPSSRGANTMMGYGDMSNHLSAREQEHVARMTGSSFFDMSSNNQKPQPSGGGGLVSSIDAREREKRAMKEGMSNQMVQNAIAHRNQQMMQYQQPQPQSQFSPQQYSSQYAGSVYNPQAQMPARQSAMYNMPGASQTWDALHQVSQPSEPRRQSWYGQLNPAPQTPPSYQQSQHYAQQGNYYSGVNTMNH</sequence>
<dbReference type="Pfam" id="PF00169">
    <property type="entry name" value="PH"/>
    <property type="match status" value="1"/>
</dbReference>
<organism evidence="3 4">
    <name type="scientific">Penicillium steckii</name>
    <dbReference type="NCBI Taxonomy" id="303698"/>
    <lineage>
        <taxon>Eukaryota</taxon>
        <taxon>Fungi</taxon>
        <taxon>Dikarya</taxon>
        <taxon>Ascomycota</taxon>
        <taxon>Pezizomycotina</taxon>
        <taxon>Eurotiomycetes</taxon>
        <taxon>Eurotiomycetidae</taxon>
        <taxon>Eurotiales</taxon>
        <taxon>Aspergillaceae</taxon>
        <taxon>Penicillium</taxon>
    </lineage>
</organism>
<dbReference type="Pfam" id="PF25381">
    <property type="entry name" value="PH_26"/>
    <property type="match status" value="1"/>
</dbReference>
<dbReference type="SUPFAM" id="SSF50729">
    <property type="entry name" value="PH domain-like"/>
    <property type="match status" value="1"/>
</dbReference>
<feature type="compositionally biased region" description="Polar residues" evidence="1">
    <location>
        <begin position="879"/>
        <end position="897"/>
    </location>
</feature>
<accession>A0A1V6SYS5</accession>
<dbReference type="InterPro" id="IPR001849">
    <property type="entry name" value="PH_domain"/>
</dbReference>
<feature type="domain" description="PH" evidence="2">
    <location>
        <begin position="107"/>
        <end position="224"/>
    </location>
</feature>
<feature type="compositionally biased region" description="Polar residues" evidence="1">
    <location>
        <begin position="666"/>
        <end position="690"/>
    </location>
</feature>
<dbReference type="Proteomes" id="UP000191285">
    <property type="component" value="Unassembled WGS sequence"/>
</dbReference>
<feature type="region of interest" description="Disordered" evidence="1">
    <location>
        <begin position="585"/>
        <end position="625"/>
    </location>
</feature>
<feature type="compositionally biased region" description="Polar residues" evidence="1">
    <location>
        <begin position="28"/>
        <end position="43"/>
    </location>
</feature>
<protein>
    <recommendedName>
        <fullName evidence="2">PH domain-containing protein</fullName>
    </recommendedName>
</protein>
<dbReference type="Gene3D" id="2.30.29.30">
    <property type="entry name" value="Pleckstrin-homology domain (PH domain)/Phosphotyrosine-binding domain (PTB)"/>
    <property type="match status" value="1"/>
</dbReference>
<dbReference type="InterPro" id="IPR058155">
    <property type="entry name" value="Skg3/CAF120-like_PH"/>
</dbReference>
<feature type="compositionally biased region" description="Polar residues" evidence="1">
    <location>
        <begin position="458"/>
        <end position="493"/>
    </location>
</feature>
<comment type="caution">
    <text evidence="3">The sequence shown here is derived from an EMBL/GenBank/DDBJ whole genome shotgun (WGS) entry which is preliminary data.</text>
</comment>
<evidence type="ECO:0000313" key="3">
    <source>
        <dbReference type="EMBL" id="OQE19031.1"/>
    </source>
</evidence>
<keyword evidence="4" id="KW-1185">Reference proteome</keyword>
<feature type="compositionally biased region" description="Basic and acidic residues" evidence="1">
    <location>
        <begin position="912"/>
        <end position="926"/>
    </location>
</feature>
<feature type="compositionally biased region" description="Low complexity" evidence="1">
    <location>
        <begin position="720"/>
        <end position="735"/>
    </location>
</feature>
<feature type="region of interest" description="Disordered" evidence="1">
    <location>
        <begin position="666"/>
        <end position="769"/>
    </location>
</feature>
<dbReference type="PROSITE" id="PS50003">
    <property type="entry name" value="PH_DOMAIN"/>
    <property type="match status" value="1"/>
</dbReference>
<evidence type="ECO:0000256" key="1">
    <source>
        <dbReference type="SAM" id="MobiDB-lite"/>
    </source>
</evidence>
<reference evidence="4" key="1">
    <citation type="journal article" date="2017" name="Nat. Microbiol.">
        <title>Global analysis of biosynthetic gene clusters reveals vast potential of secondary metabolite production in Penicillium species.</title>
        <authorList>
            <person name="Nielsen J.C."/>
            <person name="Grijseels S."/>
            <person name="Prigent S."/>
            <person name="Ji B."/>
            <person name="Dainat J."/>
            <person name="Nielsen K.F."/>
            <person name="Frisvad J.C."/>
            <person name="Workman M."/>
            <person name="Nielsen J."/>
        </authorList>
    </citation>
    <scope>NUCLEOTIDE SEQUENCE [LARGE SCALE GENOMIC DNA]</scope>
    <source>
        <strain evidence="4">IBT 24891</strain>
    </source>
</reference>
<dbReference type="OrthoDB" id="5563754at2759"/>
<feature type="compositionally biased region" description="Pro residues" evidence="1">
    <location>
        <begin position="597"/>
        <end position="609"/>
    </location>
</feature>
<feature type="compositionally biased region" description="Polar residues" evidence="1">
    <location>
        <begin position="987"/>
        <end position="999"/>
    </location>
</feature>
<feature type="region of interest" description="Disordered" evidence="1">
    <location>
        <begin position="1"/>
        <end position="87"/>
    </location>
</feature>
<evidence type="ECO:0000313" key="4">
    <source>
        <dbReference type="Proteomes" id="UP000191285"/>
    </source>
</evidence>
<name>A0A1V6SYS5_9EURO</name>
<dbReference type="SMART" id="SM00233">
    <property type="entry name" value="PH"/>
    <property type="match status" value="1"/>
</dbReference>